<comment type="caution">
    <text evidence="8">The sequence shown here is derived from an EMBL/GenBank/DDBJ whole genome shotgun (WGS) entry which is preliminary data.</text>
</comment>
<reference evidence="8 9" key="1">
    <citation type="submission" date="2017-02" db="EMBL/GenBank/DDBJ databases">
        <title>Whole genome shotgun sequence of Pantoea agglomerans strain AS1 isolated from a cycad, Zamia floridana in Central Florida, USA.</title>
        <authorList>
            <person name="Lata P."/>
            <person name="Govindarajan S."/>
            <person name="Qi F."/>
            <person name="Li J.-L."/>
            <person name="Maurya S.K."/>
            <person name="Sahoo M.K."/>
        </authorList>
    </citation>
    <scope>NUCLEOTIDE SEQUENCE [LARGE SCALE GENOMIC DNA]</scope>
    <source>
        <strain evidence="8 9">AS1</strain>
    </source>
</reference>
<evidence type="ECO:0000313" key="9">
    <source>
        <dbReference type="Proteomes" id="UP000192769"/>
    </source>
</evidence>
<feature type="transmembrane region" description="Helical" evidence="6">
    <location>
        <begin position="118"/>
        <end position="145"/>
    </location>
</feature>
<feature type="transmembrane region" description="Helical" evidence="6">
    <location>
        <begin position="234"/>
        <end position="258"/>
    </location>
</feature>
<dbReference type="InterPro" id="IPR026355">
    <property type="entry name" value="Oxa/Form_antiport"/>
</dbReference>
<evidence type="ECO:0000259" key="7">
    <source>
        <dbReference type="PROSITE" id="PS50850"/>
    </source>
</evidence>
<dbReference type="CDD" id="cd17353">
    <property type="entry name" value="MFS_OFA_like"/>
    <property type="match status" value="1"/>
</dbReference>
<protein>
    <submittedName>
        <fullName evidence="8">Oxalate/formate MFS antiporter</fullName>
    </submittedName>
</protein>
<feature type="transmembrane region" description="Helical" evidence="6">
    <location>
        <begin position="366"/>
        <end position="388"/>
    </location>
</feature>
<dbReference type="GO" id="GO:0019531">
    <property type="term" value="F:oxalate transmembrane transporter activity"/>
    <property type="evidence" value="ECO:0007669"/>
    <property type="project" value="InterPro"/>
</dbReference>
<keyword evidence="2" id="KW-0813">Transport</keyword>
<proteinExistence type="predicted"/>
<evidence type="ECO:0000256" key="6">
    <source>
        <dbReference type="SAM" id="Phobius"/>
    </source>
</evidence>
<dbReference type="InterPro" id="IPR011701">
    <property type="entry name" value="MFS"/>
</dbReference>
<keyword evidence="5 6" id="KW-0472">Membrane</keyword>
<keyword evidence="3 6" id="KW-0812">Transmembrane</keyword>
<organism evidence="8 9">
    <name type="scientific">Pantoea latae</name>
    <dbReference type="NCBI Taxonomy" id="1964541"/>
    <lineage>
        <taxon>Bacteria</taxon>
        <taxon>Pseudomonadati</taxon>
        <taxon>Pseudomonadota</taxon>
        <taxon>Gammaproteobacteria</taxon>
        <taxon>Enterobacterales</taxon>
        <taxon>Erwiniaceae</taxon>
        <taxon>Pantoea</taxon>
    </lineage>
</organism>
<dbReference type="PROSITE" id="PS50850">
    <property type="entry name" value="MFS"/>
    <property type="match status" value="1"/>
</dbReference>
<dbReference type="Gene3D" id="1.20.1250.20">
    <property type="entry name" value="MFS general substrate transporter like domains"/>
    <property type="match status" value="2"/>
</dbReference>
<evidence type="ECO:0000256" key="2">
    <source>
        <dbReference type="ARBA" id="ARBA00022448"/>
    </source>
</evidence>
<feature type="transmembrane region" description="Helical" evidence="6">
    <location>
        <begin position="93"/>
        <end position="112"/>
    </location>
</feature>
<feature type="transmembrane region" description="Helical" evidence="6">
    <location>
        <begin position="264"/>
        <end position="285"/>
    </location>
</feature>
<name>A0A1V9DHR3_9GAMM</name>
<dbReference type="NCBIfam" id="TIGR04259">
    <property type="entry name" value="oxa_formateAnti"/>
    <property type="match status" value="1"/>
</dbReference>
<feature type="transmembrane region" description="Helical" evidence="6">
    <location>
        <begin position="157"/>
        <end position="178"/>
    </location>
</feature>
<dbReference type="EMBL" id="MWUE01000017">
    <property type="protein sequence ID" value="OQP33366.1"/>
    <property type="molecule type" value="Genomic_DNA"/>
</dbReference>
<sequence length="427" mass="47159">MRLRRSAMMTSSVLAASVVSQHKKKWMQLLLGLVCMISISSPQYVWALFTRPLMEKLHAPLAEIQITFSILIILQTFFSPLQGKLIDRFGPRVLITVGTLMTGVSWILLSGLNSLFELYFYYGVVGGLGTGIVYIGVVGLMVRWFPEKRGFATGMVAAGYGMGAILTTFPITASLATAGLEKTFWQFGLMMAVVGFIASQGLKIPKGDDAENRATQTINNIRSFTSKEMLRQPLFWLMFFMMTMMSTSGLMVTSQMAIFAEDFGITSVTILGMAALPLAMTIDRFMNGLTRPVCGYISDRIGRENMMFLAFGLEGIAMTFWLLCKNDPVLFVLLSGVVFFGWGEIFSLFPATLTDTFGTRFATANYGWLYISQGIGSVLGGPLAALLYQHTQSWNLVFGSAISLDIICALLAIIILKPWRKRFLAQA</sequence>
<evidence type="ECO:0000256" key="1">
    <source>
        <dbReference type="ARBA" id="ARBA00004141"/>
    </source>
</evidence>
<dbReference type="InterPro" id="IPR020846">
    <property type="entry name" value="MFS_dom"/>
</dbReference>
<dbReference type="Pfam" id="PF07690">
    <property type="entry name" value="MFS_1"/>
    <property type="match status" value="1"/>
</dbReference>
<accession>A0A1V9DHR3</accession>
<keyword evidence="4 6" id="KW-1133">Transmembrane helix</keyword>
<gene>
    <name evidence="8" type="ORF">B2J69_12520</name>
</gene>
<evidence type="ECO:0000256" key="3">
    <source>
        <dbReference type="ARBA" id="ARBA00022692"/>
    </source>
</evidence>
<keyword evidence="9" id="KW-1185">Reference proteome</keyword>
<dbReference type="Proteomes" id="UP000192769">
    <property type="component" value="Unassembled WGS sequence"/>
</dbReference>
<feature type="transmembrane region" description="Helical" evidence="6">
    <location>
        <begin position="394"/>
        <end position="416"/>
    </location>
</feature>
<feature type="domain" description="Major facilitator superfamily (MFS) profile" evidence="7">
    <location>
        <begin position="27"/>
        <end position="420"/>
    </location>
</feature>
<feature type="transmembrane region" description="Helical" evidence="6">
    <location>
        <begin position="329"/>
        <end position="354"/>
    </location>
</feature>
<dbReference type="InterPro" id="IPR036259">
    <property type="entry name" value="MFS_trans_sf"/>
</dbReference>
<comment type="subcellular location">
    <subcellularLocation>
        <location evidence="1">Membrane</location>
        <topology evidence="1">Multi-pass membrane protein</topology>
    </subcellularLocation>
</comment>
<dbReference type="AlphaFoldDB" id="A0A1V9DHR3"/>
<evidence type="ECO:0000256" key="4">
    <source>
        <dbReference type="ARBA" id="ARBA00022989"/>
    </source>
</evidence>
<evidence type="ECO:0000256" key="5">
    <source>
        <dbReference type="ARBA" id="ARBA00023136"/>
    </source>
</evidence>
<evidence type="ECO:0000313" key="8">
    <source>
        <dbReference type="EMBL" id="OQP33366.1"/>
    </source>
</evidence>
<dbReference type="InterPro" id="IPR052983">
    <property type="entry name" value="MFS_Riboflavin_Transporter"/>
</dbReference>
<feature type="transmembrane region" description="Helical" evidence="6">
    <location>
        <begin position="57"/>
        <end position="81"/>
    </location>
</feature>
<dbReference type="SUPFAM" id="SSF103473">
    <property type="entry name" value="MFS general substrate transporter"/>
    <property type="match status" value="1"/>
</dbReference>
<dbReference type="GO" id="GO:0016020">
    <property type="term" value="C:membrane"/>
    <property type="evidence" value="ECO:0007669"/>
    <property type="project" value="UniProtKB-SubCell"/>
</dbReference>
<dbReference type="PANTHER" id="PTHR43385:SF1">
    <property type="entry name" value="RIBOFLAVIN TRANSPORTER RIBJ"/>
    <property type="match status" value="1"/>
</dbReference>
<feature type="transmembrane region" description="Helical" evidence="6">
    <location>
        <begin position="184"/>
        <end position="202"/>
    </location>
</feature>
<dbReference type="PANTHER" id="PTHR43385">
    <property type="entry name" value="RIBOFLAVIN TRANSPORTER RIBJ"/>
    <property type="match status" value="1"/>
</dbReference>